<name>A0A1L8QRF1_9ENTE</name>
<dbReference type="RefSeq" id="WP_071875060.1">
    <property type="nucleotide sequence ID" value="NZ_JBHSHF010000006.1"/>
</dbReference>
<dbReference type="OrthoDB" id="9762066at2"/>
<feature type="domain" description="Glycoside hydrolase family 2 immunoglobulin-like beta-sandwich" evidence="7">
    <location>
        <begin position="228"/>
        <end position="331"/>
    </location>
</feature>
<keyword evidence="11" id="KW-1185">Reference proteome</keyword>
<feature type="domain" description="Glycosyl hydrolases family 2 sugar binding" evidence="9">
    <location>
        <begin position="42"/>
        <end position="226"/>
    </location>
</feature>
<dbReference type="SUPFAM" id="SSF49785">
    <property type="entry name" value="Galactose-binding domain-like"/>
    <property type="match status" value="1"/>
</dbReference>
<dbReference type="EMBL" id="JXKD01000010">
    <property type="protein sequence ID" value="OJG10093.1"/>
    <property type="molecule type" value="Genomic_DNA"/>
</dbReference>
<dbReference type="GO" id="GO:0004565">
    <property type="term" value="F:beta-galactosidase activity"/>
    <property type="evidence" value="ECO:0007669"/>
    <property type="project" value="UniProtKB-EC"/>
</dbReference>
<reference evidence="10 11" key="1">
    <citation type="submission" date="2014-12" db="EMBL/GenBank/DDBJ databases">
        <title>Draft genome sequences of 29 type strains of Enterococci.</title>
        <authorList>
            <person name="Zhong Z."/>
            <person name="Sun Z."/>
            <person name="Liu W."/>
            <person name="Zhang W."/>
            <person name="Zhang H."/>
        </authorList>
    </citation>
    <scope>NUCLEOTIDE SEQUENCE [LARGE SCALE GENOMIC DNA]</scope>
    <source>
        <strain evidence="10 11">DSM 17690</strain>
    </source>
</reference>
<dbReference type="PROSITE" id="PS00719">
    <property type="entry name" value="GLYCOSYL_HYDROL_F2_1"/>
    <property type="match status" value="1"/>
</dbReference>
<dbReference type="Pfam" id="PF02836">
    <property type="entry name" value="Glyco_hydro_2_C"/>
    <property type="match status" value="1"/>
</dbReference>
<dbReference type="PANTHER" id="PTHR46323">
    <property type="entry name" value="BETA-GALACTOSIDASE"/>
    <property type="match status" value="1"/>
</dbReference>
<dbReference type="AlphaFoldDB" id="A0A1L8QRF1"/>
<evidence type="ECO:0000256" key="4">
    <source>
        <dbReference type="ARBA" id="ARBA00022801"/>
    </source>
</evidence>
<dbReference type="InterPro" id="IPR017853">
    <property type="entry name" value="GH"/>
</dbReference>
<evidence type="ECO:0000259" key="9">
    <source>
        <dbReference type="Pfam" id="PF02837"/>
    </source>
</evidence>
<dbReference type="GO" id="GO:0009341">
    <property type="term" value="C:beta-galactosidase complex"/>
    <property type="evidence" value="ECO:0007669"/>
    <property type="project" value="TreeGrafter"/>
</dbReference>
<proteinExistence type="inferred from homology"/>
<evidence type="ECO:0000256" key="6">
    <source>
        <dbReference type="RuleBase" id="RU361154"/>
    </source>
</evidence>
<comment type="similarity">
    <text evidence="2 6">Belongs to the glycosyl hydrolase 2 family.</text>
</comment>
<dbReference type="SUPFAM" id="SSF49303">
    <property type="entry name" value="beta-Galactosidase/glucuronidase domain"/>
    <property type="match status" value="1"/>
</dbReference>
<dbReference type="InterPro" id="IPR050347">
    <property type="entry name" value="Bact_Beta-galactosidase"/>
</dbReference>
<dbReference type="Proteomes" id="UP000182149">
    <property type="component" value="Unassembled WGS sequence"/>
</dbReference>
<dbReference type="InterPro" id="IPR006104">
    <property type="entry name" value="Glyco_hydro_2_N"/>
</dbReference>
<dbReference type="Pfam" id="PF02837">
    <property type="entry name" value="Glyco_hydro_2_N"/>
    <property type="match status" value="1"/>
</dbReference>
<dbReference type="PROSITE" id="PS00608">
    <property type="entry name" value="GLYCOSYL_HYDROL_F2_2"/>
    <property type="match status" value="1"/>
</dbReference>
<dbReference type="PANTHER" id="PTHR46323:SF2">
    <property type="entry name" value="BETA-GALACTOSIDASE"/>
    <property type="match status" value="1"/>
</dbReference>
<feature type="domain" description="Glycoside hydrolase family 2 catalytic" evidence="8">
    <location>
        <begin position="333"/>
        <end position="626"/>
    </location>
</feature>
<dbReference type="PRINTS" id="PR00132">
    <property type="entry name" value="GLHYDRLASE2"/>
</dbReference>
<dbReference type="EC" id="3.2.1.23" evidence="3"/>
<keyword evidence="5 6" id="KW-0326">Glycosidase</keyword>
<dbReference type="Gene3D" id="2.60.120.260">
    <property type="entry name" value="Galactose-binding domain-like"/>
    <property type="match status" value="1"/>
</dbReference>
<organism evidence="10 11">
    <name type="scientific">Enterococcus aquimarinus</name>
    <dbReference type="NCBI Taxonomy" id="328396"/>
    <lineage>
        <taxon>Bacteria</taxon>
        <taxon>Bacillati</taxon>
        <taxon>Bacillota</taxon>
        <taxon>Bacilli</taxon>
        <taxon>Lactobacillales</taxon>
        <taxon>Enterococcaceae</taxon>
        <taxon>Enterococcus</taxon>
    </lineage>
</organism>
<evidence type="ECO:0000256" key="2">
    <source>
        <dbReference type="ARBA" id="ARBA00007401"/>
    </source>
</evidence>
<dbReference type="InterPro" id="IPR008979">
    <property type="entry name" value="Galactose-bd-like_sf"/>
</dbReference>
<comment type="caution">
    <text evidence="10">The sequence shown here is derived from an EMBL/GenBank/DDBJ whole genome shotgun (WGS) entry which is preliminary data.</text>
</comment>
<dbReference type="InterPro" id="IPR006103">
    <property type="entry name" value="Glyco_hydro_2_cat"/>
</dbReference>
<sequence>MEKRLAWLDDPRVYEKGTVAAHSDHKWYLSPEEITQGSSFEQSLNGTWRFHFSDVPQERPQGFYAADYDCESFGEIEVPAHIELSGYGNIHYINTMYPWDGKIFRRPNFSDSKEEQSHFSTGEDNTVGSYIKDFVVNDTLLENGETFTIRFDGVETAMYVWLNGHLIGYSEDSFTPTEFDITTYLVTGTNRLSVQVFKRSSASYLEDQDFFRFSGIFRDVTLLAKPRVHIEDLALHAKLSDDFTTGDVTLRLTCQNVLEDAIVKLVIRDAAGHVLCEQESPVAQEMLFTGVTLEKPQLWDNHQPNLYEATLEVYDHHQQLIEWIPQAFGFRKIEIKDGMIYLNNQRLIINGVNRHEWNPSRGRSVTLEDMQQDIAICQKNNINSVRTSHYPNQMPWYRLCDEAGIYLMAEANLETHGTWQKMGAFEPSYNVPGSDAYWEKNTLARAVNVYETFKNHVSILFWSLGNESYVGDVLEKMNAYFKAKDPDRLVHYEGVYVEREQYEDTVSDVESRMYASPDEVRAYLGNNPKKPYLLCEYMHDMGNSMGGLDSYMALLDEFPNYHGGYIWDFIDQAIYVYDEYTKRNVLRYGGDFDDKPSDYEFSGNGIVFADRTEKPAMQEVSYFYGKYN</sequence>
<evidence type="ECO:0000259" key="8">
    <source>
        <dbReference type="Pfam" id="PF02836"/>
    </source>
</evidence>
<evidence type="ECO:0000259" key="7">
    <source>
        <dbReference type="Pfam" id="PF00703"/>
    </source>
</evidence>
<evidence type="ECO:0000256" key="1">
    <source>
        <dbReference type="ARBA" id="ARBA00001412"/>
    </source>
</evidence>
<dbReference type="STRING" id="328396.RU93_GL000343"/>
<protein>
    <recommendedName>
        <fullName evidence="3">beta-galactosidase</fullName>
        <ecNumber evidence="3">3.2.1.23</ecNumber>
    </recommendedName>
</protein>
<evidence type="ECO:0000313" key="11">
    <source>
        <dbReference type="Proteomes" id="UP000182149"/>
    </source>
</evidence>
<dbReference type="Pfam" id="PF00703">
    <property type="entry name" value="Glyco_hydro_2"/>
    <property type="match status" value="1"/>
</dbReference>
<accession>A0A1L8QRF1</accession>
<evidence type="ECO:0000256" key="3">
    <source>
        <dbReference type="ARBA" id="ARBA00012756"/>
    </source>
</evidence>
<dbReference type="InterPro" id="IPR023230">
    <property type="entry name" value="Glyco_hydro_2_CS"/>
</dbReference>
<dbReference type="InterPro" id="IPR006102">
    <property type="entry name" value="Ig-like_GH2"/>
</dbReference>
<dbReference type="SUPFAM" id="SSF51445">
    <property type="entry name" value="(Trans)glycosidases"/>
    <property type="match status" value="1"/>
</dbReference>
<dbReference type="InterPro" id="IPR023232">
    <property type="entry name" value="Glyco_hydro_2_AS"/>
</dbReference>
<dbReference type="Gene3D" id="3.20.20.80">
    <property type="entry name" value="Glycosidases"/>
    <property type="match status" value="1"/>
</dbReference>
<dbReference type="GO" id="GO:0005990">
    <property type="term" value="P:lactose catabolic process"/>
    <property type="evidence" value="ECO:0007669"/>
    <property type="project" value="TreeGrafter"/>
</dbReference>
<evidence type="ECO:0000313" key="10">
    <source>
        <dbReference type="EMBL" id="OJG10093.1"/>
    </source>
</evidence>
<evidence type="ECO:0000256" key="5">
    <source>
        <dbReference type="ARBA" id="ARBA00023295"/>
    </source>
</evidence>
<dbReference type="InterPro" id="IPR036156">
    <property type="entry name" value="Beta-gal/glucu_dom_sf"/>
</dbReference>
<keyword evidence="4 6" id="KW-0378">Hydrolase</keyword>
<gene>
    <name evidence="10" type="ORF">RU93_GL000343</name>
</gene>
<dbReference type="InterPro" id="IPR006101">
    <property type="entry name" value="Glyco_hydro_2"/>
</dbReference>
<dbReference type="InterPro" id="IPR013783">
    <property type="entry name" value="Ig-like_fold"/>
</dbReference>
<comment type="catalytic activity">
    <reaction evidence="1">
        <text>Hydrolysis of terminal non-reducing beta-D-galactose residues in beta-D-galactosides.</text>
        <dbReference type="EC" id="3.2.1.23"/>
    </reaction>
</comment>
<dbReference type="Gene3D" id="2.60.40.10">
    <property type="entry name" value="Immunoglobulins"/>
    <property type="match status" value="1"/>
</dbReference>